<proteinExistence type="predicted"/>
<keyword evidence="1" id="KW-0472">Membrane</keyword>
<dbReference type="Proteomes" id="UP001352852">
    <property type="component" value="Unassembled WGS sequence"/>
</dbReference>
<keyword evidence="1" id="KW-0812">Transmembrane</keyword>
<evidence type="ECO:0000256" key="1">
    <source>
        <dbReference type="SAM" id="Phobius"/>
    </source>
</evidence>
<comment type="caution">
    <text evidence="2">The sequence shown here is derived from an EMBL/GenBank/DDBJ whole genome shotgun (WGS) entry which is preliminary data.</text>
</comment>
<evidence type="ECO:0000313" key="3">
    <source>
        <dbReference type="Proteomes" id="UP001352852"/>
    </source>
</evidence>
<protein>
    <submittedName>
        <fullName evidence="2">Uncharacterized protein</fullName>
    </submittedName>
</protein>
<organism evidence="2 3">
    <name type="scientific">Characodon lateralis</name>
    <dbReference type="NCBI Taxonomy" id="208331"/>
    <lineage>
        <taxon>Eukaryota</taxon>
        <taxon>Metazoa</taxon>
        <taxon>Chordata</taxon>
        <taxon>Craniata</taxon>
        <taxon>Vertebrata</taxon>
        <taxon>Euteleostomi</taxon>
        <taxon>Actinopterygii</taxon>
        <taxon>Neopterygii</taxon>
        <taxon>Teleostei</taxon>
        <taxon>Neoteleostei</taxon>
        <taxon>Acanthomorphata</taxon>
        <taxon>Ovalentaria</taxon>
        <taxon>Atherinomorphae</taxon>
        <taxon>Cyprinodontiformes</taxon>
        <taxon>Goodeidae</taxon>
        <taxon>Characodon</taxon>
    </lineage>
</organism>
<feature type="non-terminal residue" evidence="2">
    <location>
        <position position="1"/>
    </location>
</feature>
<accession>A0ABU7EL40</accession>
<evidence type="ECO:0000313" key="2">
    <source>
        <dbReference type="EMBL" id="MED6287771.1"/>
    </source>
</evidence>
<sequence>ITKCGICGFDFLVMNTSVLLLLLYLLLCVYVCVRGCGDRQVSPDNWIAAVLPPDCCELLRRRISARSAVSYVWIPVALAGG</sequence>
<keyword evidence="1" id="KW-1133">Transmembrane helix</keyword>
<gene>
    <name evidence="2" type="ORF">CHARACLAT_019610</name>
</gene>
<name>A0ABU7EL40_9TELE</name>
<dbReference type="EMBL" id="JAHUTJ010059170">
    <property type="protein sequence ID" value="MED6287771.1"/>
    <property type="molecule type" value="Genomic_DNA"/>
</dbReference>
<reference evidence="2 3" key="1">
    <citation type="submission" date="2021-06" db="EMBL/GenBank/DDBJ databases">
        <authorList>
            <person name="Palmer J.M."/>
        </authorList>
    </citation>
    <scope>NUCLEOTIDE SEQUENCE [LARGE SCALE GENOMIC DNA]</scope>
    <source>
        <strain evidence="2 3">CL_MEX2019</strain>
        <tissue evidence="2">Muscle</tissue>
    </source>
</reference>
<keyword evidence="3" id="KW-1185">Reference proteome</keyword>
<feature type="transmembrane region" description="Helical" evidence="1">
    <location>
        <begin position="12"/>
        <end position="33"/>
    </location>
</feature>